<accession>A0A0C3BUS1</accession>
<dbReference type="SUPFAM" id="SSF53098">
    <property type="entry name" value="Ribonuclease H-like"/>
    <property type="match status" value="1"/>
</dbReference>
<reference evidence="3" key="2">
    <citation type="submission" date="2015-01" db="EMBL/GenBank/DDBJ databases">
        <title>Evolutionary Origins and Diversification of the Mycorrhizal Mutualists.</title>
        <authorList>
            <consortium name="DOE Joint Genome Institute"/>
            <consortium name="Mycorrhizal Genomics Consortium"/>
            <person name="Kohler A."/>
            <person name="Kuo A."/>
            <person name="Nagy L.G."/>
            <person name="Floudas D."/>
            <person name="Copeland A."/>
            <person name="Barry K.W."/>
            <person name="Cichocki N."/>
            <person name="Veneault-Fourrey C."/>
            <person name="LaButti K."/>
            <person name="Lindquist E.A."/>
            <person name="Lipzen A."/>
            <person name="Lundell T."/>
            <person name="Morin E."/>
            <person name="Murat C."/>
            <person name="Riley R."/>
            <person name="Ohm R."/>
            <person name="Sun H."/>
            <person name="Tunlid A."/>
            <person name="Henrissat B."/>
            <person name="Grigoriev I.V."/>
            <person name="Hibbett D.S."/>
            <person name="Martin F."/>
        </authorList>
    </citation>
    <scope>NUCLEOTIDE SEQUENCE [LARGE SCALE GENOMIC DNA]</scope>
    <source>
        <strain evidence="3">h7</strain>
    </source>
</reference>
<name>A0A0C3BUS1_HEBCY</name>
<evidence type="ECO:0008006" key="4">
    <source>
        <dbReference type="Google" id="ProtNLM"/>
    </source>
</evidence>
<evidence type="ECO:0000313" key="2">
    <source>
        <dbReference type="EMBL" id="KIM40425.1"/>
    </source>
</evidence>
<organism evidence="2 3">
    <name type="scientific">Hebeloma cylindrosporum</name>
    <dbReference type="NCBI Taxonomy" id="76867"/>
    <lineage>
        <taxon>Eukaryota</taxon>
        <taxon>Fungi</taxon>
        <taxon>Dikarya</taxon>
        <taxon>Basidiomycota</taxon>
        <taxon>Agaricomycotina</taxon>
        <taxon>Agaricomycetes</taxon>
        <taxon>Agaricomycetidae</taxon>
        <taxon>Agaricales</taxon>
        <taxon>Agaricineae</taxon>
        <taxon>Hymenogastraceae</taxon>
        <taxon>Hebeloma</taxon>
    </lineage>
</organism>
<feature type="non-terminal residue" evidence="2">
    <location>
        <position position="265"/>
    </location>
</feature>
<dbReference type="EMBL" id="KN831823">
    <property type="protein sequence ID" value="KIM35345.1"/>
    <property type="molecule type" value="Genomic_DNA"/>
</dbReference>
<dbReference type="OrthoDB" id="3236755at2759"/>
<dbReference type="HOGENOM" id="CLU_091935_0_0_1"/>
<sequence>MDVREATAESHTAVWIKSFIIDLVGRSRMCAVVSDSTGNTRLHRQLLVNEIPTMFNLPDIVHFISNTIKDIVKLEYFKLTISIMRGVITKFHKSHLGTAELSFAHVECHIGKGLDAIGKTRFGTIILAAWALQYNLPAIKRVVERGNFDLGDFAKYFRLTSRATNDFELDLSLLIKLGSPALKALTCLEANEATVGDVYIFWHAMIWAIKEVLDDPLLEFPVSVREQVLGILNSRHNQIFGDGNLSTSKDLYLSGAYLNPSMLQN</sequence>
<reference evidence="2" key="3">
    <citation type="submission" date="2015-02" db="EMBL/GenBank/DDBJ databases">
        <title>Evolutionary Origins and Diversification of the Mycorrhizal Mutualists.</title>
        <authorList>
            <consortium name="DOE Joint Genome Institute"/>
            <consortium name="Mycorrhizal Genomics Consortium"/>
            <person name="Kohler A."/>
            <person name="Kuo A."/>
            <person name="Nagy L.G."/>
            <person name="Floudas D."/>
            <person name="Copeland A."/>
            <person name="Barry K.W."/>
            <person name="Cichocki N."/>
            <person name="Veneault-Fourrey C."/>
            <person name="LaButti K."/>
            <person name="Lindquist E.A."/>
            <person name="Lipzen A."/>
            <person name="Lundell T."/>
            <person name="Morin E."/>
            <person name="Murat C."/>
            <person name="Riley R."/>
            <person name="Ohm R."/>
            <person name="Sun H."/>
            <person name="Tunlid A."/>
            <person name="Henrissat B."/>
            <person name="Grigoriev I.V."/>
            <person name="Hibbett D.S."/>
            <person name="Martin F."/>
        </authorList>
    </citation>
    <scope>NUCLEOTIDE SEQUENCE</scope>
    <source>
        <strain evidence="2">H7</strain>
        <strain evidence="3">h7</strain>
    </source>
</reference>
<dbReference type="InterPro" id="IPR012337">
    <property type="entry name" value="RNaseH-like_sf"/>
</dbReference>
<reference evidence="2 3" key="1">
    <citation type="submission" date="2014-04" db="EMBL/GenBank/DDBJ databases">
        <authorList>
            <consortium name="DOE Joint Genome Institute"/>
            <person name="Kuo A."/>
            <person name="Gay G."/>
            <person name="Dore J."/>
            <person name="Kohler A."/>
            <person name="Nagy L.G."/>
            <person name="Floudas D."/>
            <person name="Copeland A."/>
            <person name="Barry K.W."/>
            <person name="Cichocki N."/>
            <person name="Veneault-Fourrey C."/>
            <person name="LaButti K."/>
            <person name="Lindquist E.A."/>
            <person name="Lipzen A."/>
            <person name="Lundell T."/>
            <person name="Morin E."/>
            <person name="Murat C."/>
            <person name="Sun H."/>
            <person name="Tunlid A."/>
            <person name="Henrissat B."/>
            <person name="Grigoriev I.V."/>
            <person name="Hibbett D.S."/>
            <person name="Martin F."/>
            <person name="Nordberg H.P."/>
            <person name="Cantor M.N."/>
            <person name="Hua S.X."/>
        </authorList>
    </citation>
    <scope>NUCLEOTIDE SEQUENCE [LARGE SCALE GENOMIC DNA]</scope>
    <source>
        <strain evidence="3">h7</strain>
        <strain evidence="2">H7</strain>
    </source>
</reference>
<protein>
    <recommendedName>
        <fullName evidence="4">DUF659 domain-containing protein</fullName>
    </recommendedName>
</protein>
<evidence type="ECO:0000313" key="3">
    <source>
        <dbReference type="Proteomes" id="UP000053424"/>
    </source>
</evidence>
<gene>
    <name evidence="2" type="ORF">M413DRAFT_48496</name>
    <name evidence="1" type="ORF">M413DRAFT_52647</name>
</gene>
<dbReference type="EMBL" id="KN831783">
    <property type="protein sequence ID" value="KIM40425.1"/>
    <property type="molecule type" value="Genomic_DNA"/>
</dbReference>
<keyword evidence="3" id="KW-1185">Reference proteome</keyword>
<proteinExistence type="predicted"/>
<evidence type="ECO:0000313" key="1">
    <source>
        <dbReference type="EMBL" id="KIM35345.1"/>
    </source>
</evidence>
<dbReference type="Proteomes" id="UP000053424">
    <property type="component" value="Unassembled WGS sequence"/>
</dbReference>
<dbReference type="AlphaFoldDB" id="A0A0C3BUS1"/>